<protein>
    <submittedName>
        <fullName evidence="1">Uncharacterized protein</fullName>
    </submittedName>
</protein>
<sequence length="45" mass="5302">MVIPFFIAAIFHQVKVYESDFVSIVAEKKQQYRQNRVVLIVFTKA</sequence>
<name>S7X4Q3_9BACT</name>
<evidence type="ECO:0000313" key="1">
    <source>
        <dbReference type="EMBL" id="EPR71068.1"/>
    </source>
</evidence>
<proteinExistence type="predicted"/>
<comment type="caution">
    <text evidence="1">The sequence shown here is derived from an EMBL/GenBank/DDBJ whole genome shotgun (WGS) entry which is preliminary data.</text>
</comment>
<dbReference type="Proteomes" id="UP000014974">
    <property type="component" value="Unassembled WGS sequence"/>
</dbReference>
<accession>S7X4Q3</accession>
<reference evidence="1 2" key="1">
    <citation type="journal article" date="2013" name="Genome Announc.">
        <title>Draft Genome Sequence of Cyclobacterium qasimii Strain M12-11BT, Isolated from Arctic Marine Sediment.</title>
        <authorList>
            <person name="Shivaji S."/>
            <person name="Ara S."/>
            <person name="Singh A."/>
            <person name="Kumar Pinnaka A."/>
        </authorList>
    </citation>
    <scope>NUCLEOTIDE SEQUENCE [LARGE SCALE GENOMIC DNA]</scope>
    <source>
        <strain evidence="1 2">M12-11B</strain>
    </source>
</reference>
<dbReference type="EMBL" id="ATNM01000029">
    <property type="protein sequence ID" value="EPR71068.1"/>
    <property type="molecule type" value="Genomic_DNA"/>
</dbReference>
<gene>
    <name evidence="1" type="ORF">ADICYQ_0659</name>
</gene>
<evidence type="ECO:0000313" key="2">
    <source>
        <dbReference type="Proteomes" id="UP000014974"/>
    </source>
</evidence>
<dbReference type="AlphaFoldDB" id="S7X4Q3"/>
<organism evidence="1 2">
    <name type="scientific">Cyclobacterium qasimii M12-11B</name>
    <dbReference type="NCBI Taxonomy" id="641524"/>
    <lineage>
        <taxon>Bacteria</taxon>
        <taxon>Pseudomonadati</taxon>
        <taxon>Bacteroidota</taxon>
        <taxon>Cytophagia</taxon>
        <taxon>Cytophagales</taxon>
        <taxon>Cyclobacteriaceae</taxon>
        <taxon>Cyclobacterium</taxon>
    </lineage>
</organism>